<dbReference type="EMBL" id="CP028989">
    <property type="protein sequence ID" value="UUO65630.1"/>
    <property type="molecule type" value="Genomic_DNA"/>
</dbReference>
<sequence>MAMNDDVVPDASRYEELRLIRAFLRLTDPGRRQKVLECAERLAQEAASAAATPALVATDASEPVRDVARPTE</sequence>
<evidence type="ECO:0000313" key="1">
    <source>
        <dbReference type="EMBL" id="UUO65630.1"/>
    </source>
</evidence>
<protein>
    <submittedName>
        <fullName evidence="1">Uncharacterized protein</fullName>
    </submittedName>
</protein>
<accession>A0AAE9NAT8</accession>
<dbReference type="AlphaFoldDB" id="A0AAE9NAT8"/>
<proteinExistence type="predicted"/>
<name>A0AAE9NAT8_9BRAD</name>
<organism evidence="1 2">
    <name type="scientific">Bradyrhizobium betae</name>
    <dbReference type="NCBI Taxonomy" id="244734"/>
    <lineage>
        <taxon>Bacteria</taxon>
        <taxon>Pseudomonadati</taxon>
        <taxon>Pseudomonadota</taxon>
        <taxon>Alphaproteobacteria</taxon>
        <taxon>Hyphomicrobiales</taxon>
        <taxon>Nitrobacteraceae</taxon>
        <taxon>Bradyrhizobium</taxon>
    </lineage>
</organism>
<reference evidence="1" key="1">
    <citation type="submission" date="2018-04" db="EMBL/GenBank/DDBJ databases">
        <title>Genomes of Endosymbiotic and Endophytic Bradyrhizobium Publication status.</title>
        <authorList>
            <person name="Guha S."/>
            <person name="Jorrin B."/>
            <person name="Sarkar M."/>
            <person name="Poole P.S."/>
            <person name="DasGupta M."/>
        </authorList>
    </citation>
    <scope>NUCLEOTIDE SEQUENCE</scope>
    <source>
        <strain evidence="1">WBOS16</strain>
    </source>
</reference>
<gene>
    <name evidence="1" type="ORF">DCM83_10785</name>
</gene>
<dbReference type="Proteomes" id="UP001058872">
    <property type="component" value="Chromosome"/>
</dbReference>
<evidence type="ECO:0000313" key="2">
    <source>
        <dbReference type="Proteomes" id="UP001058872"/>
    </source>
</evidence>